<organism evidence="2 3">
    <name type="scientific">Portunus trituberculatus</name>
    <name type="common">Swimming crab</name>
    <name type="synonym">Neptunus trituberculatus</name>
    <dbReference type="NCBI Taxonomy" id="210409"/>
    <lineage>
        <taxon>Eukaryota</taxon>
        <taxon>Metazoa</taxon>
        <taxon>Ecdysozoa</taxon>
        <taxon>Arthropoda</taxon>
        <taxon>Crustacea</taxon>
        <taxon>Multicrustacea</taxon>
        <taxon>Malacostraca</taxon>
        <taxon>Eumalacostraca</taxon>
        <taxon>Eucarida</taxon>
        <taxon>Decapoda</taxon>
        <taxon>Pleocyemata</taxon>
        <taxon>Brachyura</taxon>
        <taxon>Eubrachyura</taxon>
        <taxon>Portunoidea</taxon>
        <taxon>Portunidae</taxon>
        <taxon>Portuninae</taxon>
        <taxon>Portunus</taxon>
    </lineage>
</organism>
<name>A0A5B7E3D8_PORTR</name>
<dbReference type="EMBL" id="VSRR010001930">
    <property type="protein sequence ID" value="MPC28542.1"/>
    <property type="molecule type" value="Genomic_DNA"/>
</dbReference>
<keyword evidence="3" id="KW-1185">Reference proteome</keyword>
<evidence type="ECO:0000256" key="1">
    <source>
        <dbReference type="SAM" id="MobiDB-lite"/>
    </source>
</evidence>
<dbReference type="AlphaFoldDB" id="A0A5B7E3D8"/>
<sequence length="93" mass="10213">MFILHCCAETGDLAPETHRRLTHLTLPAKILIKADSLPLCKPPLIHLLLHYLLPALARRIAFSSFVPPPTLSHFISSSSSPSASSSSFTRPRN</sequence>
<comment type="caution">
    <text evidence="2">The sequence shown here is derived from an EMBL/GenBank/DDBJ whole genome shotgun (WGS) entry which is preliminary data.</text>
</comment>
<evidence type="ECO:0000313" key="2">
    <source>
        <dbReference type="EMBL" id="MPC28542.1"/>
    </source>
</evidence>
<protein>
    <submittedName>
        <fullName evidence="2">Uncharacterized protein</fullName>
    </submittedName>
</protein>
<evidence type="ECO:0000313" key="3">
    <source>
        <dbReference type="Proteomes" id="UP000324222"/>
    </source>
</evidence>
<feature type="compositionally biased region" description="Low complexity" evidence="1">
    <location>
        <begin position="76"/>
        <end position="87"/>
    </location>
</feature>
<accession>A0A5B7E3D8</accession>
<reference evidence="2 3" key="1">
    <citation type="submission" date="2019-05" db="EMBL/GenBank/DDBJ databases">
        <title>Another draft genome of Portunus trituberculatus and its Hox gene families provides insights of decapod evolution.</title>
        <authorList>
            <person name="Jeong J.-H."/>
            <person name="Song I."/>
            <person name="Kim S."/>
            <person name="Choi T."/>
            <person name="Kim D."/>
            <person name="Ryu S."/>
            <person name="Kim W."/>
        </authorList>
    </citation>
    <scope>NUCLEOTIDE SEQUENCE [LARGE SCALE GENOMIC DNA]</scope>
    <source>
        <tissue evidence="2">Muscle</tissue>
    </source>
</reference>
<dbReference type="Proteomes" id="UP000324222">
    <property type="component" value="Unassembled WGS sequence"/>
</dbReference>
<proteinExistence type="predicted"/>
<gene>
    <name evidence="2" type="ORF">E2C01_021751</name>
</gene>
<feature type="region of interest" description="Disordered" evidence="1">
    <location>
        <begin position="72"/>
        <end position="93"/>
    </location>
</feature>